<dbReference type="Proteomes" id="UP001500575">
    <property type="component" value="Unassembled WGS sequence"/>
</dbReference>
<name>A0ABN2YK45_9ACTN</name>
<keyword evidence="4" id="KW-1185">Reference proteome</keyword>
<organism evidence="3 4">
    <name type="scientific">Nocardioides bigeumensis</name>
    <dbReference type="NCBI Taxonomy" id="433657"/>
    <lineage>
        <taxon>Bacteria</taxon>
        <taxon>Bacillati</taxon>
        <taxon>Actinomycetota</taxon>
        <taxon>Actinomycetes</taxon>
        <taxon>Propionibacteriales</taxon>
        <taxon>Nocardioidaceae</taxon>
        <taxon>Nocardioides</taxon>
    </lineage>
</organism>
<accession>A0ABN2YK45</accession>
<dbReference type="InterPro" id="IPR002822">
    <property type="entry name" value="Ni_insertion"/>
</dbReference>
<comment type="caution">
    <text evidence="3">The sequence shown here is derived from an EMBL/GenBank/DDBJ whole genome shotgun (WGS) entry which is preliminary data.</text>
</comment>
<evidence type="ECO:0000313" key="4">
    <source>
        <dbReference type="Proteomes" id="UP001500575"/>
    </source>
</evidence>
<keyword evidence="1 2" id="KW-0533">Nickel</keyword>
<dbReference type="PANTHER" id="PTHR36566">
    <property type="entry name" value="NICKEL INSERTION PROTEIN-RELATED"/>
    <property type="match status" value="1"/>
</dbReference>
<gene>
    <name evidence="2 3" type="primary">larC</name>
    <name evidence="3" type="ORF">GCM10009843_29240</name>
</gene>
<dbReference type="HAMAP" id="MF_01074">
    <property type="entry name" value="LarC"/>
    <property type="match status" value="1"/>
</dbReference>
<dbReference type="NCBIfam" id="TIGR00299">
    <property type="entry name" value="nickel pincer cofactor biosynthesis protein LarC"/>
    <property type="match status" value="1"/>
</dbReference>
<evidence type="ECO:0000256" key="2">
    <source>
        <dbReference type="HAMAP-Rule" id="MF_01074"/>
    </source>
</evidence>
<keyword evidence="2" id="KW-0456">Lyase</keyword>
<protein>
    <recommendedName>
        <fullName evidence="2">Pyridinium-3,5-bisthiocarboxylic acid mononucleotide nickel insertion protein</fullName>
        <shortName evidence="2">P2TMN nickel insertion protein</shortName>
        <ecNumber evidence="2">4.99.1.12</ecNumber>
    </recommendedName>
    <alternativeName>
        <fullName evidence="2">Nickel-pincer cofactor biosynthesis protein LarC</fullName>
    </alternativeName>
</protein>
<dbReference type="Gene3D" id="3.30.70.1380">
    <property type="entry name" value="Transcriptional regulatory protein pf0864 domain like"/>
    <property type="match status" value="1"/>
</dbReference>
<reference evidence="3 4" key="1">
    <citation type="journal article" date="2019" name="Int. J. Syst. Evol. Microbiol.">
        <title>The Global Catalogue of Microorganisms (GCM) 10K type strain sequencing project: providing services to taxonomists for standard genome sequencing and annotation.</title>
        <authorList>
            <consortium name="The Broad Institute Genomics Platform"/>
            <consortium name="The Broad Institute Genome Sequencing Center for Infectious Disease"/>
            <person name="Wu L."/>
            <person name="Ma J."/>
        </authorList>
    </citation>
    <scope>NUCLEOTIDE SEQUENCE [LARGE SCALE GENOMIC DNA]</scope>
    <source>
        <strain evidence="3 4">JCM 16021</strain>
    </source>
</reference>
<comment type="similarity">
    <text evidence="2">Belongs to the LarC family.</text>
</comment>
<dbReference type="Pfam" id="PF01969">
    <property type="entry name" value="Ni_insertion"/>
    <property type="match status" value="1"/>
</dbReference>
<dbReference type="EMBL" id="BAAAQQ010000013">
    <property type="protein sequence ID" value="GAA2128609.1"/>
    <property type="molecule type" value="Genomic_DNA"/>
</dbReference>
<dbReference type="PANTHER" id="PTHR36566:SF1">
    <property type="entry name" value="PYRIDINIUM-3,5-BISTHIOCARBOXYLIC ACID MONONUCLEOTIDE NICKEL INSERTION PROTEIN"/>
    <property type="match status" value="1"/>
</dbReference>
<dbReference type="EC" id="4.99.1.12" evidence="2"/>
<dbReference type="RefSeq" id="WP_344304524.1">
    <property type="nucleotide sequence ID" value="NZ_BAAAQQ010000013.1"/>
</dbReference>
<evidence type="ECO:0000313" key="3">
    <source>
        <dbReference type="EMBL" id="GAA2128609.1"/>
    </source>
</evidence>
<comment type="function">
    <text evidence="2">Involved in the biosynthesis of a nickel-pincer cofactor ((SCS)Ni(II) pincer complex). Binds Ni(2+), and functions in nickel delivery to pyridinium-3,5-bisthiocarboxylic acid mononucleotide (P2TMN), to form the mature cofactor. Is thus probably required for the activation of nickel-pincer cofactor-dependent enzymes.</text>
</comment>
<evidence type="ECO:0000256" key="1">
    <source>
        <dbReference type="ARBA" id="ARBA00022596"/>
    </source>
</evidence>
<comment type="catalytic activity">
    <reaction evidence="2">
        <text>Ni(II)-pyridinium-3,5-bisthiocarboxylate mononucleotide = pyridinium-3,5-bisthiocarboxylate mononucleotide + Ni(2+)</text>
        <dbReference type="Rhea" id="RHEA:54784"/>
        <dbReference type="ChEBI" id="CHEBI:49786"/>
        <dbReference type="ChEBI" id="CHEBI:137372"/>
        <dbReference type="ChEBI" id="CHEBI:137373"/>
        <dbReference type="EC" id="4.99.1.12"/>
    </reaction>
</comment>
<proteinExistence type="inferred from homology"/>
<sequence length="387" mass="40610">MTKPADRVLWLNPVSGISGDMLLGALIDLGAPVEEIREIVASTGLDGWELDADVDRRHGVPATKADVRVTDTATHRHARDLFAIVDAVSPAEVGAVARRALEAVVAVEAHTHDESPDELHLHELGGHDAVVDLVGVAAALHLLGVTRVVSAPLRLGTGTVQTRHGLLPSPAPATLALLEGMAVESIPTRLETVTPTGAALLRAVGCTFGALPRSTVLRTGYGAGTKVLDDRPNVLVATLCEPLSTQALVEDLVLVETTVDDVTGELLGHLVAASLEAGALDAWVTPVLGKKGRPAHVVTILGSPEQADVLQDLLLRETGSLGARRTTIERHALPRDIVTVEVDGHPVRVKRGPDGQKPEHDDVAAVARATGEPLRRVADRATRAADD</sequence>